<keyword evidence="1" id="KW-0812">Transmembrane</keyword>
<evidence type="ECO:0000313" key="4">
    <source>
        <dbReference type="Proteomes" id="UP000219353"/>
    </source>
</evidence>
<feature type="transmembrane region" description="Helical" evidence="1">
    <location>
        <begin position="78"/>
        <end position="97"/>
    </location>
</feature>
<proteinExistence type="predicted"/>
<evidence type="ECO:0000313" key="3">
    <source>
        <dbReference type="EMBL" id="SNY41114.1"/>
    </source>
</evidence>
<dbReference type="InterPro" id="IPR026870">
    <property type="entry name" value="Zinc_ribbon_dom"/>
</dbReference>
<dbReference type="AlphaFoldDB" id="A0A285HZI5"/>
<dbReference type="Proteomes" id="UP000219353">
    <property type="component" value="Unassembled WGS sequence"/>
</dbReference>
<keyword evidence="1" id="KW-0472">Membrane</keyword>
<dbReference type="EMBL" id="OBEB01000001">
    <property type="protein sequence ID" value="SNY41114.1"/>
    <property type="molecule type" value="Genomic_DNA"/>
</dbReference>
<name>A0A285HZI5_9GAMM</name>
<sequence>MAIISCPYCGQRISDKATACSKCGGDLSSNTPEQLAAIEREKKNRKMQSLMNQSMLAMVLFLGGFGILYWWQPANHSYNQYLSNAAIALGFCWYVVTRARIIMLKRK</sequence>
<feature type="domain" description="Zinc-ribbon" evidence="2">
    <location>
        <begin position="6"/>
        <end position="24"/>
    </location>
</feature>
<dbReference type="Pfam" id="PF13240">
    <property type="entry name" value="Zn_Ribbon_1"/>
    <property type="match status" value="1"/>
</dbReference>
<dbReference type="RefSeq" id="WP_097110331.1">
    <property type="nucleotide sequence ID" value="NZ_OBEB01000001.1"/>
</dbReference>
<keyword evidence="4" id="KW-1185">Reference proteome</keyword>
<gene>
    <name evidence="3" type="ORF">SAMN06297280_0269</name>
</gene>
<accession>A0A285HZI5</accession>
<evidence type="ECO:0000256" key="1">
    <source>
        <dbReference type="SAM" id="Phobius"/>
    </source>
</evidence>
<protein>
    <submittedName>
        <fullName evidence="3">Zinc-ribbon domain-containing protein</fullName>
    </submittedName>
</protein>
<reference evidence="4" key="1">
    <citation type="submission" date="2017-09" db="EMBL/GenBank/DDBJ databases">
        <authorList>
            <person name="Varghese N."/>
            <person name="Submissions S."/>
        </authorList>
    </citation>
    <scope>NUCLEOTIDE SEQUENCE [LARGE SCALE GENOMIC DNA]</scope>
    <source>
        <strain evidence="4">CGMCC 1.12461</strain>
    </source>
</reference>
<dbReference type="OrthoDB" id="8685152at2"/>
<keyword evidence="1" id="KW-1133">Transmembrane helix</keyword>
<organism evidence="3 4">
    <name type="scientific">Arsukibacterium tuosuense</name>
    <dbReference type="NCBI Taxonomy" id="1323745"/>
    <lineage>
        <taxon>Bacteria</taxon>
        <taxon>Pseudomonadati</taxon>
        <taxon>Pseudomonadota</taxon>
        <taxon>Gammaproteobacteria</taxon>
        <taxon>Chromatiales</taxon>
        <taxon>Chromatiaceae</taxon>
        <taxon>Arsukibacterium</taxon>
    </lineage>
</organism>
<evidence type="ECO:0000259" key="2">
    <source>
        <dbReference type="Pfam" id="PF13240"/>
    </source>
</evidence>
<feature type="transmembrane region" description="Helical" evidence="1">
    <location>
        <begin position="50"/>
        <end position="72"/>
    </location>
</feature>